<keyword evidence="4" id="KW-0677">Repeat</keyword>
<dbReference type="InterPro" id="IPR036318">
    <property type="entry name" value="FAD-bd_PCMH-like_sf"/>
</dbReference>
<dbReference type="InterPro" id="IPR051676">
    <property type="entry name" value="UPF0053_domain"/>
</dbReference>
<dbReference type="GO" id="GO:0005886">
    <property type="term" value="C:plasma membrane"/>
    <property type="evidence" value="ECO:0007669"/>
    <property type="project" value="UniProtKB-SubCell"/>
</dbReference>
<dbReference type="AlphaFoldDB" id="A0A7W8JYC2"/>
<keyword evidence="7 9" id="KW-0472">Membrane</keyword>
<dbReference type="RefSeq" id="WP_184136881.1">
    <property type="nucleotide sequence ID" value="NZ_JACHFL010000018.1"/>
</dbReference>
<comment type="caution">
    <text evidence="13">The sequence shown here is derived from an EMBL/GenBank/DDBJ whole genome shotgun (WGS) entry which is preliminary data.</text>
</comment>
<dbReference type="InterPro" id="IPR044751">
    <property type="entry name" value="Ion_transp-like_CBS"/>
</dbReference>
<keyword evidence="6 8" id="KW-0129">CBS domain</keyword>
<dbReference type="SMART" id="SM01091">
    <property type="entry name" value="CorC_HlyC"/>
    <property type="match status" value="1"/>
</dbReference>
<evidence type="ECO:0000256" key="5">
    <source>
        <dbReference type="ARBA" id="ARBA00022989"/>
    </source>
</evidence>
<evidence type="ECO:0000256" key="9">
    <source>
        <dbReference type="PROSITE-ProRule" id="PRU01193"/>
    </source>
</evidence>
<feature type="transmembrane region" description="Helical" evidence="10">
    <location>
        <begin position="58"/>
        <end position="82"/>
    </location>
</feature>
<keyword evidence="3 9" id="KW-0812">Transmembrane</keyword>
<gene>
    <name evidence="13" type="ORF">HNQ08_004540</name>
</gene>
<keyword evidence="14" id="KW-1185">Reference proteome</keyword>
<proteinExistence type="predicted"/>
<dbReference type="InterPro" id="IPR002550">
    <property type="entry name" value="CNNM"/>
</dbReference>
<reference evidence="13 14" key="1">
    <citation type="submission" date="2020-08" db="EMBL/GenBank/DDBJ databases">
        <title>Genomic Encyclopedia of Type Strains, Phase IV (KMG-IV): sequencing the most valuable type-strain genomes for metagenomic binning, comparative biology and taxonomic classification.</title>
        <authorList>
            <person name="Goeker M."/>
        </authorList>
    </citation>
    <scope>NUCLEOTIDE SEQUENCE [LARGE SCALE GENOMIC DNA]</scope>
    <source>
        <strain evidence="13 14">DSM 27939</strain>
    </source>
</reference>
<dbReference type="Pfam" id="PF03471">
    <property type="entry name" value="CorC_HlyC"/>
    <property type="match status" value="1"/>
</dbReference>
<evidence type="ECO:0000256" key="10">
    <source>
        <dbReference type="SAM" id="Phobius"/>
    </source>
</evidence>
<comment type="subcellular location">
    <subcellularLocation>
        <location evidence="1">Cell membrane</location>
        <topology evidence="1">Multi-pass membrane protein</topology>
    </subcellularLocation>
</comment>
<dbReference type="PANTHER" id="PTHR43099">
    <property type="entry name" value="UPF0053 PROTEIN YRKA"/>
    <property type="match status" value="1"/>
</dbReference>
<dbReference type="Pfam" id="PF00571">
    <property type="entry name" value="CBS"/>
    <property type="match status" value="2"/>
</dbReference>
<dbReference type="Gene3D" id="3.30.465.10">
    <property type="match status" value="1"/>
</dbReference>
<dbReference type="InterPro" id="IPR000644">
    <property type="entry name" value="CBS_dom"/>
</dbReference>
<feature type="domain" description="CNNM transmembrane" evidence="12">
    <location>
        <begin position="1"/>
        <end position="202"/>
    </location>
</feature>
<dbReference type="SMART" id="SM00116">
    <property type="entry name" value="CBS"/>
    <property type="match status" value="2"/>
</dbReference>
<evidence type="ECO:0000256" key="3">
    <source>
        <dbReference type="ARBA" id="ARBA00022692"/>
    </source>
</evidence>
<dbReference type="PANTHER" id="PTHR43099:SF2">
    <property type="entry name" value="UPF0053 PROTEIN YRKA"/>
    <property type="match status" value="1"/>
</dbReference>
<dbReference type="SUPFAM" id="SSF56176">
    <property type="entry name" value="FAD-binding/transporter-associated domain-like"/>
    <property type="match status" value="1"/>
</dbReference>
<feature type="transmembrane region" description="Helical" evidence="10">
    <location>
        <begin position="103"/>
        <end position="123"/>
    </location>
</feature>
<dbReference type="Proteomes" id="UP000552709">
    <property type="component" value="Unassembled WGS sequence"/>
</dbReference>
<accession>A0A7W8JYC2</accession>
<keyword evidence="2" id="KW-1003">Cell membrane</keyword>
<dbReference type="InterPro" id="IPR046342">
    <property type="entry name" value="CBS_dom_sf"/>
</dbReference>
<dbReference type="FunFam" id="3.10.580.10:FF:000002">
    <property type="entry name" value="Magnesium/cobalt efflux protein CorC"/>
    <property type="match status" value="1"/>
</dbReference>
<dbReference type="CDD" id="cd04590">
    <property type="entry name" value="CBS_pair_CorC_HlyC_assoc"/>
    <property type="match status" value="1"/>
</dbReference>
<feature type="domain" description="CBS" evidence="11">
    <location>
        <begin position="285"/>
        <end position="342"/>
    </location>
</feature>
<dbReference type="PROSITE" id="PS51846">
    <property type="entry name" value="CNNM"/>
    <property type="match status" value="1"/>
</dbReference>
<keyword evidence="5 9" id="KW-1133">Transmembrane helix</keyword>
<evidence type="ECO:0000256" key="8">
    <source>
        <dbReference type="PROSITE-ProRule" id="PRU00703"/>
    </source>
</evidence>
<dbReference type="InterPro" id="IPR016169">
    <property type="entry name" value="FAD-bd_PCMH_sub2"/>
</dbReference>
<dbReference type="EMBL" id="JACHFL010000018">
    <property type="protein sequence ID" value="MBB5365419.1"/>
    <property type="molecule type" value="Genomic_DNA"/>
</dbReference>
<dbReference type="Pfam" id="PF01595">
    <property type="entry name" value="CNNM"/>
    <property type="match status" value="1"/>
</dbReference>
<dbReference type="Gene3D" id="3.10.580.10">
    <property type="entry name" value="CBS-domain"/>
    <property type="match status" value="1"/>
</dbReference>
<evidence type="ECO:0000313" key="13">
    <source>
        <dbReference type="EMBL" id="MBB5365419.1"/>
    </source>
</evidence>
<feature type="transmembrane region" description="Helical" evidence="10">
    <location>
        <begin position="143"/>
        <end position="161"/>
    </location>
</feature>
<dbReference type="InterPro" id="IPR005170">
    <property type="entry name" value="Transptr-assoc_dom"/>
</dbReference>
<name>A0A7W8JYC2_9DEIO</name>
<evidence type="ECO:0000256" key="7">
    <source>
        <dbReference type="ARBA" id="ARBA00023136"/>
    </source>
</evidence>
<evidence type="ECO:0000256" key="2">
    <source>
        <dbReference type="ARBA" id="ARBA00022475"/>
    </source>
</evidence>
<evidence type="ECO:0000259" key="12">
    <source>
        <dbReference type="PROSITE" id="PS51846"/>
    </source>
</evidence>
<dbReference type="GO" id="GO:0050660">
    <property type="term" value="F:flavin adenine dinucleotide binding"/>
    <property type="evidence" value="ECO:0007669"/>
    <property type="project" value="InterPro"/>
</dbReference>
<evidence type="ECO:0000259" key="11">
    <source>
        <dbReference type="PROSITE" id="PS51371"/>
    </source>
</evidence>
<evidence type="ECO:0000256" key="6">
    <source>
        <dbReference type="ARBA" id="ARBA00023122"/>
    </source>
</evidence>
<feature type="domain" description="CBS" evidence="11">
    <location>
        <begin position="221"/>
        <end position="280"/>
    </location>
</feature>
<evidence type="ECO:0000313" key="14">
    <source>
        <dbReference type="Proteomes" id="UP000552709"/>
    </source>
</evidence>
<dbReference type="SUPFAM" id="SSF54631">
    <property type="entry name" value="CBS-domain pair"/>
    <property type="match status" value="1"/>
</dbReference>
<protein>
    <submittedName>
        <fullName evidence="13">CBS domain containing-hemolysin-like protein</fullName>
    </submittedName>
</protein>
<evidence type="ECO:0000256" key="4">
    <source>
        <dbReference type="ARBA" id="ARBA00022737"/>
    </source>
</evidence>
<evidence type="ECO:0000256" key="1">
    <source>
        <dbReference type="ARBA" id="ARBA00004651"/>
    </source>
</evidence>
<organism evidence="13 14">
    <name type="scientific">Deinococcus humi</name>
    <dbReference type="NCBI Taxonomy" id="662880"/>
    <lineage>
        <taxon>Bacteria</taxon>
        <taxon>Thermotogati</taxon>
        <taxon>Deinococcota</taxon>
        <taxon>Deinococci</taxon>
        <taxon>Deinococcales</taxon>
        <taxon>Deinococcaceae</taxon>
        <taxon>Deinococcus</taxon>
    </lineage>
</organism>
<sequence length="450" mass="49496">MNDLFGILALFVLVLMNGFFVAAEFSLVSVRRTRIDQLADEGVATARATQGALKNLDLYIAATQLGITMASLAIGFVAEPAIEHLVSPLLAGGTLSEGQIRGISFGLAFAISTILHIVFGELAPKSWALQRTEQVALMVTRPLLVFTLIFKWAIILLNAMGNGVVRLFGLRGVAGHHAAYSEEEIRMIVGASSQEGVLEDSERELVYNVFDLSDTTVREIMTPRVDMIVVDGASPLRRMLELNAEHSYSRVPVYQDTPDNIVGIVHGGDVLRHLDDLDTLTVADIMRKVFFVPESMKIKDLLTKMREKKSHLSVVVDEFGGTAGLVTLEDALEEIVGEIYDETDEEELPLYQLIGEGVYLIDGGMIVHEVETILGSNLEDGEGEFDTLGGFMTNQFGDIPEVGYTFVHEGWAFTVEEADERRVSRVRVERASDPNPLVITSIEEHNDGRD</sequence>
<dbReference type="PROSITE" id="PS51371">
    <property type="entry name" value="CBS"/>
    <property type="match status" value="2"/>
</dbReference>